<keyword evidence="2" id="KW-0808">Transferase</keyword>
<dbReference type="Gene3D" id="3.30.200.20">
    <property type="entry name" value="Phosphorylase Kinase, domain 1"/>
    <property type="match status" value="1"/>
</dbReference>
<evidence type="ECO:0000259" key="6">
    <source>
        <dbReference type="PROSITE" id="PS51158"/>
    </source>
</evidence>
<proteinExistence type="predicted"/>
<keyword evidence="8" id="KW-1185">Reference proteome</keyword>
<evidence type="ECO:0000256" key="3">
    <source>
        <dbReference type="ARBA" id="ARBA00022741"/>
    </source>
</evidence>
<evidence type="ECO:0000256" key="4">
    <source>
        <dbReference type="ARBA" id="ARBA00022777"/>
    </source>
</evidence>
<keyword evidence="3" id="KW-0547">Nucleotide-binding</keyword>
<evidence type="ECO:0000256" key="1">
    <source>
        <dbReference type="ARBA" id="ARBA00022527"/>
    </source>
</evidence>
<dbReference type="InterPro" id="IPR011009">
    <property type="entry name" value="Kinase-like_dom_sf"/>
</dbReference>
<evidence type="ECO:0000256" key="2">
    <source>
        <dbReference type="ARBA" id="ARBA00022679"/>
    </source>
</evidence>
<evidence type="ECO:0000313" key="8">
    <source>
        <dbReference type="Proteomes" id="UP001465755"/>
    </source>
</evidence>
<dbReference type="InterPro" id="IPR004166">
    <property type="entry name" value="a-kinase_dom"/>
</dbReference>
<dbReference type="Pfam" id="PF02816">
    <property type="entry name" value="Alpha_kinase"/>
    <property type="match status" value="1"/>
</dbReference>
<evidence type="ECO:0000256" key="5">
    <source>
        <dbReference type="ARBA" id="ARBA00022840"/>
    </source>
</evidence>
<dbReference type="GO" id="GO:0004674">
    <property type="term" value="F:protein serine/threonine kinase activity"/>
    <property type="evidence" value="ECO:0007669"/>
    <property type="project" value="UniProtKB-KW"/>
</dbReference>
<gene>
    <name evidence="7" type="ORF">WJX73_008801</name>
</gene>
<dbReference type="InterPro" id="IPR051852">
    <property type="entry name" value="Alpha-type_PK"/>
</dbReference>
<keyword evidence="4" id="KW-0418">Kinase</keyword>
<dbReference type="AlphaFoldDB" id="A0AAW1NRJ0"/>
<dbReference type="GO" id="GO:0005524">
    <property type="term" value="F:ATP binding"/>
    <property type="evidence" value="ECO:0007669"/>
    <property type="project" value="UniProtKB-KW"/>
</dbReference>
<protein>
    <recommendedName>
        <fullName evidence="6">Alpha-type protein kinase domain-containing protein</fullName>
    </recommendedName>
</protein>
<dbReference type="SMART" id="SM00811">
    <property type="entry name" value="Alpha_kinase"/>
    <property type="match status" value="1"/>
</dbReference>
<dbReference type="PROSITE" id="PS51158">
    <property type="entry name" value="ALPHA_KINASE"/>
    <property type="match status" value="1"/>
</dbReference>
<reference evidence="7 8" key="1">
    <citation type="journal article" date="2024" name="Nat. Commun.">
        <title>Phylogenomics reveals the evolutionary origins of lichenization in chlorophyte algae.</title>
        <authorList>
            <person name="Puginier C."/>
            <person name="Libourel C."/>
            <person name="Otte J."/>
            <person name="Skaloud P."/>
            <person name="Haon M."/>
            <person name="Grisel S."/>
            <person name="Petersen M."/>
            <person name="Berrin J.G."/>
            <person name="Delaux P.M."/>
            <person name="Dal Grande F."/>
            <person name="Keller J."/>
        </authorList>
    </citation>
    <scope>NUCLEOTIDE SEQUENCE [LARGE SCALE GENOMIC DNA]</scope>
    <source>
        <strain evidence="7 8">SAG 2036</strain>
    </source>
</reference>
<name>A0AAW1NRJ0_9CHLO</name>
<dbReference type="SUPFAM" id="SSF56112">
    <property type="entry name" value="Protein kinase-like (PK-like)"/>
    <property type="match status" value="1"/>
</dbReference>
<sequence length="212" mass="23857">MLEQIRQLRGLEIKTIGAACLKIAPSPFSDRGMIRWPFYAKLVHCSPAAAEALRDSKAFGLVAKRFKDPIPESGQDRQELKPKNIHSKQRYFSQMEVQSVAAALAQEFNQISREKGGKEIRFAPIAVFAAGTHSDGMYFSMEKELPGLWIRFINNYGYINKEEEEQAAAIHAFSHWTYHRTGGLLLVTDLLVSDASFPQQLGQQLLRMFGGP</sequence>
<dbReference type="EMBL" id="JALJOQ010000117">
    <property type="protein sequence ID" value="KAK9796300.1"/>
    <property type="molecule type" value="Genomic_DNA"/>
</dbReference>
<keyword evidence="5" id="KW-0067">ATP-binding</keyword>
<dbReference type="Proteomes" id="UP001465755">
    <property type="component" value="Unassembled WGS sequence"/>
</dbReference>
<dbReference type="PANTHER" id="PTHR45992">
    <property type="entry name" value="EUKARYOTIC ELONGATION FACTOR 2 KINASE-RELATED"/>
    <property type="match status" value="1"/>
</dbReference>
<evidence type="ECO:0000313" key="7">
    <source>
        <dbReference type="EMBL" id="KAK9796300.1"/>
    </source>
</evidence>
<feature type="domain" description="Alpha-type protein kinase" evidence="6">
    <location>
        <begin position="1"/>
        <end position="212"/>
    </location>
</feature>
<organism evidence="7 8">
    <name type="scientific">Symbiochloris irregularis</name>
    <dbReference type="NCBI Taxonomy" id="706552"/>
    <lineage>
        <taxon>Eukaryota</taxon>
        <taxon>Viridiplantae</taxon>
        <taxon>Chlorophyta</taxon>
        <taxon>core chlorophytes</taxon>
        <taxon>Trebouxiophyceae</taxon>
        <taxon>Trebouxiales</taxon>
        <taxon>Trebouxiaceae</taxon>
        <taxon>Symbiochloris</taxon>
    </lineage>
</organism>
<accession>A0AAW1NRJ0</accession>
<comment type="caution">
    <text evidence="7">The sequence shown here is derived from an EMBL/GenBank/DDBJ whole genome shotgun (WGS) entry which is preliminary data.</text>
</comment>
<keyword evidence="1" id="KW-0723">Serine/threonine-protein kinase</keyword>
<dbReference type="Gene3D" id="3.20.200.10">
    <property type="entry name" value="MHCK/EF2 kinase"/>
    <property type="match status" value="1"/>
</dbReference>